<reference evidence="1" key="1">
    <citation type="submission" date="2021-02" db="EMBL/GenBank/DDBJ databases">
        <authorList>
            <person name="Dougan E. K."/>
            <person name="Rhodes N."/>
            <person name="Thang M."/>
            <person name="Chan C."/>
        </authorList>
    </citation>
    <scope>NUCLEOTIDE SEQUENCE</scope>
</reference>
<accession>A0A813IFD2</accession>
<protein>
    <submittedName>
        <fullName evidence="1">Uncharacterized protein</fullName>
    </submittedName>
</protein>
<gene>
    <name evidence="1" type="ORF">PGLA2088_LOCUS7103</name>
</gene>
<feature type="non-terminal residue" evidence="1">
    <location>
        <position position="119"/>
    </location>
</feature>
<proteinExistence type="predicted"/>
<feature type="non-terminal residue" evidence="1">
    <location>
        <position position="1"/>
    </location>
</feature>
<dbReference type="EMBL" id="CAJNNW010007203">
    <property type="protein sequence ID" value="CAE8649072.1"/>
    <property type="molecule type" value="Genomic_DNA"/>
</dbReference>
<evidence type="ECO:0000313" key="2">
    <source>
        <dbReference type="Proteomes" id="UP000626109"/>
    </source>
</evidence>
<name>A0A813IFD2_POLGL</name>
<comment type="caution">
    <text evidence="1">The sequence shown here is derived from an EMBL/GenBank/DDBJ whole genome shotgun (WGS) entry which is preliminary data.</text>
</comment>
<sequence length="119" mass="12200">VLRALGPEGEQPRSISSACAVADDAQRFAATLQAALDAHEPVPVAASSAALLSLAGSDRILPCALLLRAAAYVALAEAEDPLQSESASALLLRAQRAFRAWQGEEYLSAGGPLGTVPYG</sequence>
<dbReference type="AlphaFoldDB" id="A0A813IFD2"/>
<dbReference type="Proteomes" id="UP000626109">
    <property type="component" value="Unassembled WGS sequence"/>
</dbReference>
<organism evidence="1 2">
    <name type="scientific">Polarella glacialis</name>
    <name type="common">Dinoflagellate</name>
    <dbReference type="NCBI Taxonomy" id="89957"/>
    <lineage>
        <taxon>Eukaryota</taxon>
        <taxon>Sar</taxon>
        <taxon>Alveolata</taxon>
        <taxon>Dinophyceae</taxon>
        <taxon>Suessiales</taxon>
        <taxon>Suessiaceae</taxon>
        <taxon>Polarella</taxon>
    </lineage>
</organism>
<evidence type="ECO:0000313" key="1">
    <source>
        <dbReference type="EMBL" id="CAE8649072.1"/>
    </source>
</evidence>